<protein>
    <submittedName>
        <fullName evidence="1">F-box only protein 22</fullName>
    </submittedName>
</protein>
<dbReference type="GO" id="GO:0048742">
    <property type="term" value="P:regulation of skeletal muscle fiber development"/>
    <property type="evidence" value="ECO:0007669"/>
    <property type="project" value="TreeGrafter"/>
</dbReference>
<dbReference type="EMBL" id="KB320660">
    <property type="protein sequence ID" value="ELW66178.1"/>
    <property type="molecule type" value="Genomic_DNA"/>
</dbReference>
<accession>L9KU03</accession>
<proteinExistence type="predicted"/>
<dbReference type="InParanoid" id="L9KU03"/>
<reference evidence="2" key="1">
    <citation type="submission" date="2012-07" db="EMBL/GenBank/DDBJ databases">
        <title>Genome of the Chinese tree shrew, a rising model animal genetically related to primates.</title>
        <authorList>
            <person name="Zhang G."/>
            <person name="Fan Y."/>
            <person name="Yao Y."/>
            <person name="Huang Z."/>
        </authorList>
    </citation>
    <scope>NUCLEOTIDE SEQUENCE [LARGE SCALE GENOMIC DNA]</scope>
</reference>
<sequence length="251" mass="27650">METAFAPEKLFPKQCQVLGVMTSGIVVTPMGQGSNQPQEIEMGESGFALLFPQIEGIQIQPFRFIEDPKSSTLERHQLIEAGLFQNPDLPVVLVFGYSCCKVGPSDYLQQVASTFGDVDIILAGGQWTPIQRATVLSKKDFNDEKVAEVALQSLRAANSSEQNTVGFTFGAWAGASRGNVEEDAFRKFFLVFPYLTFFGNGEIGCDPTVTGNFILRKYNEIKDDDLFHNSMIMTFIHLGSPNKAIFQVAVS</sequence>
<reference evidence="2" key="2">
    <citation type="journal article" date="2013" name="Nat. Commun.">
        <title>Genome of the Chinese tree shrew.</title>
        <authorList>
            <person name="Fan Y."/>
            <person name="Huang Z.Y."/>
            <person name="Cao C.C."/>
            <person name="Chen C.S."/>
            <person name="Chen Y.X."/>
            <person name="Fan D.D."/>
            <person name="He J."/>
            <person name="Hou H.L."/>
            <person name="Hu L."/>
            <person name="Hu X.T."/>
            <person name="Jiang X.T."/>
            <person name="Lai R."/>
            <person name="Lang Y.S."/>
            <person name="Liang B."/>
            <person name="Liao S.G."/>
            <person name="Mu D."/>
            <person name="Ma Y.Y."/>
            <person name="Niu Y.Y."/>
            <person name="Sun X.Q."/>
            <person name="Xia J.Q."/>
            <person name="Xiao J."/>
            <person name="Xiong Z.Q."/>
            <person name="Xu L."/>
            <person name="Yang L."/>
            <person name="Zhang Y."/>
            <person name="Zhao W."/>
            <person name="Zhao X.D."/>
            <person name="Zheng Y.T."/>
            <person name="Zhou J.M."/>
            <person name="Zhu Y.B."/>
            <person name="Zhang G.J."/>
            <person name="Wang J."/>
            <person name="Yao Y.G."/>
        </authorList>
    </citation>
    <scope>NUCLEOTIDE SEQUENCE [LARGE SCALE GENOMIC DNA]</scope>
</reference>
<dbReference type="PANTHER" id="PTHR14939">
    <property type="entry name" value="F-BOX ONLY PROTEIN 22"/>
    <property type="match status" value="1"/>
</dbReference>
<name>L9KU03_TUPCH</name>
<evidence type="ECO:0000313" key="1">
    <source>
        <dbReference type="EMBL" id="ELW66178.1"/>
    </source>
</evidence>
<dbReference type="STRING" id="246437.L9KU03"/>
<dbReference type="GO" id="GO:0000209">
    <property type="term" value="P:protein polyubiquitination"/>
    <property type="evidence" value="ECO:0007669"/>
    <property type="project" value="TreeGrafter"/>
</dbReference>
<gene>
    <name evidence="1" type="ORF">TREES_T100002892</name>
</gene>
<evidence type="ECO:0000313" key="2">
    <source>
        <dbReference type="Proteomes" id="UP000011518"/>
    </source>
</evidence>
<dbReference type="AlphaFoldDB" id="L9KU03"/>
<dbReference type="PANTHER" id="PTHR14939:SF5">
    <property type="entry name" value="F-BOX ONLY PROTEIN 22"/>
    <property type="match status" value="1"/>
</dbReference>
<dbReference type="GO" id="GO:0032436">
    <property type="term" value="P:positive regulation of proteasomal ubiquitin-dependent protein catabolic process"/>
    <property type="evidence" value="ECO:0007669"/>
    <property type="project" value="TreeGrafter"/>
</dbReference>
<keyword evidence="2" id="KW-1185">Reference proteome</keyword>
<dbReference type="Proteomes" id="UP000011518">
    <property type="component" value="Unassembled WGS sequence"/>
</dbReference>
<organism evidence="1 2">
    <name type="scientific">Tupaia chinensis</name>
    <name type="common">Chinese tree shrew</name>
    <name type="synonym">Tupaia belangeri chinensis</name>
    <dbReference type="NCBI Taxonomy" id="246437"/>
    <lineage>
        <taxon>Eukaryota</taxon>
        <taxon>Metazoa</taxon>
        <taxon>Chordata</taxon>
        <taxon>Craniata</taxon>
        <taxon>Vertebrata</taxon>
        <taxon>Euteleostomi</taxon>
        <taxon>Mammalia</taxon>
        <taxon>Eutheria</taxon>
        <taxon>Euarchontoglires</taxon>
        <taxon>Scandentia</taxon>
        <taxon>Tupaiidae</taxon>
        <taxon>Tupaia</taxon>
    </lineage>
</organism>